<dbReference type="Gene3D" id="3.30.1550.10">
    <property type="entry name" value="Ribosomal protein L11/L12, N-terminal domain"/>
    <property type="match status" value="1"/>
</dbReference>
<dbReference type="GO" id="GO:0003735">
    <property type="term" value="F:structural constituent of ribosome"/>
    <property type="evidence" value="ECO:0007669"/>
    <property type="project" value="InterPro"/>
</dbReference>
<dbReference type="SUPFAM" id="SSF54747">
    <property type="entry name" value="Ribosomal L11/L12e N-terminal domain"/>
    <property type="match status" value="1"/>
</dbReference>
<dbReference type="InterPro" id="IPR047201">
    <property type="entry name" value="ERI-1_3'hExo-like"/>
</dbReference>
<evidence type="ECO:0000256" key="7">
    <source>
        <dbReference type="RuleBase" id="RU003978"/>
    </source>
</evidence>
<dbReference type="Proteomes" id="UP001211065">
    <property type="component" value="Unassembled WGS sequence"/>
</dbReference>
<reference evidence="9" key="1">
    <citation type="submission" date="2020-05" db="EMBL/GenBank/DDBJ databases">
        <title>Phylogenomic resolution of chytrid fungi.</title>
        <authorList>
            <person name="Stajich J.E."/>
            <person name="Amses K."/>
            <person name="Simmons R."/>
            <person name="Seto K."/>
            <person name="Myers J."/>
            <person name="Bonds A."/>
            <person name="Quandt C.A."/>
            <person name="Barry K."/>
            <person name="Liu P."/>
            <person name="Grigoriev I."/>
            <person name="Longcore J.E."/>
            <person name="James T.Y."/>
        </authorList>
    </citation>
    <scope>NUCLEOTIDE SEQUENCE</scope>
    <source>
        <strain evidence="9">JEL0476</strain>
    </source>
</reference>
<dbReference type="FunFam" id="1.10.10.250:FF:000002">
    <property type="entry name" value="60S ribosomal protein L12"/>
    <property type="match status" value="1"/>
</dbReference>
<proteinExistence type="inferred from homology"/>
<evidence type="ECO:0000259" key="8">
    <source>
        <dbReference type="SMART" id="SM00479"/>
    </source>
</evidence>
<keyword evidence="2" id="KW-0540">Nuclease</keyword>
<dbReference type="Pfam" id="PF00298">
    <property type="entry name" value="Ribosomal_L11"/>
    <property type="match status" value="1"/>
</dbReference>
<dbReference type="PANTHER" id="PTHR23044">
    <property type="entry name" value="3'-5' EXONUCLEASE ERI1-RELATED"/>
    <property type="match status" value="1"/>
</dbReference>
<evidence type="ECO:0000256" key="5">
    <source>
        <dbReference type="ARBA" id="ARBA00022980"/>
    </source>
</evidence>
<keyword evidence="4" id="KW-0269">Exonuclease</keyword>
<accession>A0AAD5U3W0</accession>
<dbReference type="CDD" id="cd00349">
    <property type="entry name" value="Ribosomal_L11"/>
    <property type="match status" value="1"/>
</dbReference>
<comment type="caution">
    <text evidence="9">The sequence shown here is derived from an EMBL/GenBank/DDBJ whole genome shotgun (WGS) entry which is preliminary data.</text>
</comment>
<evidence type="ECO:0000313" key="10">
    <source>
        <dbReference type="Proteomes" id="UP001211065"/>
    </source>
</evidence>
<keyword evidence="3" id="KW-0378">Hydrolase</keyword>
<comment type="similarity">
    <text evidence="1 7">Belongs to the universal ribosomal protein uL11 family.</text>
</comment>
<keyword evidence="6 7" id="KW-0687">Ribonucleoprotein</keyword>
<dbReference type="GO" id="GO:1990904">
    <property type="term" value="C:ribonucleoprotein complex"/>
    <property type="evidence" value="ECO:0007669"/>
    <property type="project" value="UniProtKB-KW"/>
</dbReference>
<dbReference type="AlphaFoldDB" id="A0AAD5U3W0"/>
<organism evidence="9 10">
    <name type="scientific">Clydaea vesicula</name>
    <dbReference type="NCBI Taxonomy" id="447962"/>
    <lineage>
        <taxon>Eukaryota</taxon>
        <taxon>Fungi</taxon>
        <taxon>Fungi incertae sedis</taxon>
        <taxon>Chytridiomycota</taxon>
        <taxon>Chytridiomycota incertae sedis</taxon>
        <taxon>Chytridiomycetes</taxon>
        <taxon>Lobulomycetales</taxon>
        <taxon>Lobulomycetaceae</taxon>
        <taxon>Clydaea</taxon>
    </lineage>
</organism>
<gene>
    <name evidence="9" type="primary">RPL12</name>
    <name evidence="9" type="ORF">HK099_000982</name>
</gene>
<dbReference type="SMART" id="SM00649">
    <property type="entry name" value="RL11"/>
    <property type="match status" value="1"/>
</dbReference>
<dbReference type="GO" id="GO:0003676">
    <property type="term" value="F:nucleic acid binding"/>
    <property type="evidence" value="ECO:0007669"/>
    <property type="project" value="InterPro"/>
</dbReference>
<dbReference type="SUPFAM" id="SSF53098">
    <property type="entry name" value="Ribonuclease H-like"/>
    <property type="match status" value="1"/>
</dbReference>
<dbReference type="FunFam" id="3.30.1550.10:FF:000002">
    <property type="entry name" value="60S ribosomal protein L12"/>
    <property type="match status" value="1"/>
</dbReference>
<dbReference type="InterPro" id="IPR020784">
    <property type="entry name" value="Ribosomal_uL11_N"/>
</dbReference>
<dbReference type="InterPro" id="IPR036397">
    <property type="entry name" value="RNaseH_sf"/>
</dbReference>
<dbReference type="CDD" id="cd06133">
    <property type="entry name" value="ERI-1_3'hExo_like"/>
    <property type="match status" value="1"/>
</dbReference>
<evidence type="ECO:0000313" key="9">
    <source>
        <dbReference type="EMBL" id="KAJ3223561.1"/>
    </source>
</evidence>
<dbReference type="SMART" id="SM00479">
    <property type="entry name" value="EXOIII"/>
    <property type="match status" value="1"/>
</dbReference>
<dbReference type="Gene3D" id="3.30.420.10">
    <property type="entry name" value="Ribonuclease H-like superfamily/Ribonuclease H"/>
    <property type="match status" value="1"/>
</dbReference>
<dbReference type="InterPro" id="IPR051274">
    <property type="entry name" value="3-5_Exoribonuclease"/>
</dbReference>
<dbReference type="HAMAP" id="MF_00736">
    <property type="entry name" value="Ribosomal_uL11"/>
    <property type="match status" value="1"/>
</dbReference>
<dbReference type="InterPro" id="IPR020785">
    <property type="entry name" value="Ribosomal_uL11_CS"/>
</dbReference>
<dbReference type="PANTHER" id="PTHR23044:SF61">
    <property type="entry name" value="3'-5' EXORIBONUCLEASE 1-RELATED"/>
    <property type="match status" value="1"/>
</dbReference>
<dbReference type="InterPro" id="IPR012337">
    <property type="entry name" value="RNaseH-like_sf"/>
</dbReference>
<keyword evidence="5 7" id="KW-0689">Ribosomal protein</keyword>
<dbReference type="InterPro" id="IPR020783">
    <property type="entry name" value="Ribosomal_uL11_C"/>
</dbReference>
<dbReference type="Pfam" id="PF00929">
    <property type="entry name" value="RNase_T"/>
    <property type="match status" value="1"/>
</dbReference>
<evidence type="ECO:0000256" key="6">
    <source>
        <dbReference type="ARBA" id="ARBA00023274"/>
    </source>
</evidence>
<dbReference type="SUPFAM" id="SSF46906">
    <property type="entry name" value="Ribosomal protein L11, C-terminal domain"/>
    <property type="match status" value="1"/>
</dbReference>
<dbReference type="GO" id="GO:0005840">
    <property type="term" value="C:ribosome"/>
    <property type="evidence" value="ECO:0007669"/>
    <property type="project" value="UniProtKB-KW"/>
</dbReference>
<dbReference type="GO" id="GO:0000175">
    <property type="term" value="F:3'-5'-RNA exonuclease activity"/>
    <property type="evidence" value="ECO:0007669"/>
    <property type="project" value="InterPro"/>
</dbReference>
<dbReference type="Gene3D" id="1.10.10.250">
    <property type="entry name" value="Ribosomal protein L11, C-terminal domain"/>
    <property type="match status" value="1"/>
</dbReference>
<evidence type="ECO:0000256" key="1">
    <source>
        <dbReference type="ARBA" id="ARBA00010537"/>
    </source>
</evidence>
<name>A0AAD5U3W0_9FUNG</name>
<evidence type="ECO:0000256" key="2">
    <source>
        <dbReference type="ARBA" id="ARBA00022722"/>
    </source>
</evidence>
<sequence length="401" mass="45313">MPPKADPSEIKYVILRATGGEVAGGSALAPKIGPLGLSPKKVGEDIAKATKDWKGLRVTVRLVIQNRQATVEILPSASSLVIKALKEVPRDRKKEKNIKHNGNLTLDEVIEIARKMKFKSYARELSGVVREILGTCFSVGCTVDGESPQDISAKVASGNIPFPLASKDEDSSRTFFEDKKKSLKPYEQTYDYFMVLDFEATCCDRDKRFVNEIIEFPIVVLDGRNGVKVQQFREYVRPTKNKVLTEFCINLTGIQQETVDEAALFPQVFNSAKNFYNKFHNENPCSRSIFVTCGDWDLKSMLPRQAKNSNVKVPVYFQEWINIKTPFKLYLANSKIKNNKRLGMPTMLKTFGLPLIGRHHSGLDDCRNICNITYKLIQNGILLEKTGEWSQELKEELSEKH</sequence>
<dbReference type="GO" id="GO:0002181">
    <property type="term" value="P:cytoplasmic translation"/>
    <property type="evidence" value="ECO:0007669"/>
    <property type="project" value="UniProtKB-ARBA"/>
</dbReference>
<dbReference type="InterPro" id="IPR036769">
    <property type="entry name" value="Ribosomal_uL11_C_sf"/>
</dbReference>
<dbReference type="Pfam" id="PF03946">
    <property type="entry name" value="Ribosomal_L11_N"/>
    <property type="match status" value="1"/>
</dbReference>
<dbReference type="PROSITE" id="PS00359">
    <property type="entry name" value="RIBOSOMAL_L11"/>
    <property type="match status" value="1"/>
</dbReference>
<evidence type="ECO:0000256" key="4">
    <source>
        <dbReference type="ARBA" id="ARBA00022839"/>
    </source>
</evidence>
<protein>
    <submittedName>
        <fullName evidence="9">60S ribosomal protein L12</fullName>
    </submittedName>
</protein>
<dbReference type="InterPro" id="IPR036796">
    <property type="entry name" value="Ribosomal_uL11_N_sf"/>
</dbReference>
<feature type="domain" description="Exonuclease" evidence="8">
    <location>
        <begin position="192"/>
        <end position="382"/>
    </location>
</feature>
<dbReference type="InterPro" id="IPR013520">
    <property type="entry name" value="Ribonucl_H"/>
</dbReference>
<dbReference type="InterPro" id="IPR000911">
    <property type="entry name" value="Ribosomal_uL11"/>
</dbReference>
<dbReference type="GO" id="GO:0000027">
    <property type="term" value="P:ribosomal large subunit assembly"/>
    <property type="evidence" value="ECO:0007669"/>
    <property type="project" value="UniProtKB-ARBA"/>
</dbReference>
<keyword evidence="10" id="KW-1185">Reference proteome</keyword>
<evidence type="ECO:0000256" key="3">
    <source>
        <dbReference type="ARBA" id="ARBA00022801"/>
    </source>
</evidence>
<dbReference type="EMBL" id="JADGJW010000125">
    <property type="protein sequence ID" value="KAJ3223561.1"/>
    <property type="molecule type" value="Genomic_DNA"/>
</dbReference>